<keyword evidence="2" id="KW-1185">Reference proteome</keyword>
<gene>
    <name evidence="1" type="ORF">NE237_000971</name>
</gene>
<reference evidence="1" key="1">
    <citation type="journal article" date="2023" name="Plant J.">
        <title>The genome of the king protea, Protea cynaroides.</title>
        <authorList>
            <person name="Chang J."/>
            <person name="Duong T.A."/>
            <person name="Schoeman C."/>
            <person name="Ma X."/>
            <person name="Roodt D."/>
            <person name="Barker N."/>
            <person name="Li Z."/>
            <person name="Van de Peer Y."/>
            <person name="Mizrachi E."/>
        </authorList>
    </citation>
    <scope>NUCLEOTIDE SEQUENCE</scope>
    <source>
        <tissue evidence="1">Young leaves</tissue>
    </source>
</reference>
<name>A0A9Q0QXM8_9MAGN</name>
<organism evidence="1 2">
    <name type="scientific">Protea cynaroides</name>
    <dbReference type="NCBI Taxonomy" id="273540"/>
    <lineage>
        <taxon>Eukaryota</taxon>
        <taxon>Viridiplantae</taxon>
        <taxon>Streptophyta</taxon>
        <taxon>Embryophyta</taxon>
        <taxon>Tracheophyta</taxon>
        <taxon>Spermatophyta</taxon>
        <taxon>Magnoliopsida</taxon>
        <taxon>Proteales</taxon>
        <taxon>Proteaceae</taxon>
        <taxon>Protea</taxon>
    </lineage>
</organism>
<accession>A0A9Q0QXM8</accession>
<protein>
    <submittedName>
        <fullName evidence="1">Uncharacterized protein</fullName>
    </submittedName>
</protein>
<dbReference type="Proteomes" id="UP001141806">
    <property type="component" value="Unassembled WGS sequence"/>
</dbReference>
<evidence type="ECO:0000313" key="2">
    <source>
        <dbReference type="Proteomes" id="UP001141806"/>
    </source>
</evidence>
<sequence length="163" mass="18478">MNRLGFGASLQIVPYLFLNPTPHPSFSTLSLPFLSRDDSLLSPSFLLKPDANPLLSTTITTDENNKETAKPETTTEKHVVRKENGDLCYRHRQLQLFRSHIHFSSNLGCCSFADALRRPLCAGIRSKPESLKRNGCLNRQPWDDYNTFQACHIVMRTLNPDTC</sequence>
<proteinExistence type="predicted"/>
<evidence type="ECO:0000313" key="1">
    <source>
        <dbReference type="EMBL" id="KAJ4975865.1"/>
    </source>
</evidence>
<comment type="caution">
    <text evidence="1">The sequence shown here is derived from an EMBL/GenBank/DDBJ whole genome shotgun (WGS) entry which is preliminary data.</text>
</comment>
<dbReference type="AlphaFoldDB" id="A0A9Q0QXM8"/>
<dbReference type="EMBL" id="JAMYWD010000003">
    <property type="protein sequence ID" value="KAJ4975865.1"/>
    <property type="molecule type" value="Genomic_DNA"/>
</dbReference>